<feature type="domain" description="C2H2-type" evidence="13">
    <location>
        <begin position="794"/>
        <end position="821"/>
    </location>
</feature>
<dbReference type="GO" id="GO:0000978">
    <property type="term" value="F:RNA polymerase II cis-regulatory region sequence-specific DNA binding"/>
    <property type="evidence" value="ECO:0007669"/>
    <property type="project" value="TreeGrafter"/>
</dbReference>
<feature type="domain" description="C2H2-type" evidence="13">
    <location>
        <begin position="632"/>
        <end position="655"/>
    </location>
</feature>
<dbReference type="PANTHER" id="PTHR24393:SF34">
    <property type="entry name" value="PR_SET DOMAIN 13"/>
    <property type="match status" value="1"/>
</dbReference>
<evidence type="ECO:0000256" key="5">
    <source>
        <dbReference type="ARBA" id="ARBA00022771"/>
    </source>
</evidence>
<evidence type="ECO:0000313" key="15">
    <source>
        <dbReference type="EMBL" id="KAG5680172.1"/>
    </source>
</evidence>
<name>A0A9J6CDJ3_POLVA</name>
<dbReference type="SUPFAM" id="SSF57716">
    <property type="entry name" value="Glucocorticoid receptor-like (DNA-binding domain)"/>
    <property type="match status" value="1"/>
</dbReference>
<feature type="binding site" evidence="11">
    <location>
        <position position="486"/>
    </location>
    <ligand>
        <name>Zn(2+)</name>
        <dbReference type="ChEBI" id="CHEBI:29105"/>
    </ligand>
</feature>
<dbReference type="PROSITE" id="PS51915">
    <property type="entry name" value="ZAD"/>
    <property type="match status" value="2"/>
</dbReference>
<dbReference type="PROSITE" id="PS00028">
    <property type="entry name" value="ZINC_FINGER_C2H2_1"/>
    <property type="match status" value="13"/>
</dbReference>
<feature type="binding site" evidence="11">
    <location>
        <position position="432"/>
    </location>
    <ligand>
        <name>Zn(2+)</name>
        <dbReference type="ChEBI" id="CHEBI:29105"/>
    </ligand>
</feature>
<evidence type="ECO:0000256" key="2">
    <source>
        <dbReference type="ARBA" id="ARBA00006991"/>
    </source>
</evidence>
<evidence type="ECO:0000256" key="3">
    <source>
        <dbReference type="ARBA" id="ARBA00022723"/>
    </source>
</evidence>
<keyword evidence="4" id="KW-0677">Repeat</keyword>
<dbReference type="SMART" id="SM00355">
    <property type="entry name" value="ZnF_C2H2"/>
    <property type="match status" value="18"/>
</dbReference>
<organism evidence="15 16">
    <name type="scientific">Polypedilum vanderplanki</name>
    <name type="common">Sleeping chironomid midge</name>
    <dbReference type="NCBI Taxonomy" id="319348"/>
    <lineage>
        <taxon>Eukaryota</taxon>
        <taxon>Metazoa</taxon>
        <taxon>Ecdysozoa</taxon>
        <taxon>Arthropoda</taxon>
        <taxon>Hexapoda</taxon>
        <taxon>Insecta</taxon>
        <taxon>Pterygota</taxon>
        <taxon>Neoptera</taxon>
        <taxon>Endopterygota</taxon>
        <taxon>Diptera</taxon>
        <taxon>Nematocera</taxon>
        <taxon>Chironomoidea</taxon>
        <taxon>Chironomidae</taxon>
        <taxon>Chironominae</taxon>
        <taxon>Polypedilum</taxon>
        <taxon>Polypedilum</taxon>
    </lineage>
</organism>
<evidence type="ECO:0000256" key="8">
    <source>
        <dbReference type="ARBA" id="ARBA00023163"/>
    </source>
</evidence>
<dbReference type="Gene3D" id="3.40.1800.20">
    <property type="match status" value="1"/>
</dbReference>
<feature type="domain" description="C2H2-type" evidence="13">
    <location>
        <begin position="704"/>
        <end position="731"/>
    </location>
</feature>
<dbReference type="GO" id="GO:0005634">
    <property type="term" value="C:nucleus"/>
    <property type="evidence" value="ECO:0007669"/>
    <property type="project" value="UniProtKB-SubCell"/>
</dbReference>
<dbReference type="FunFam" id="3.30.160.60:FF:000100">
    <property type="entry name" value="Zinc finger 45-like"/>
    <property type="match status" value="1"/>
</dbReference>
<dbReference type="EMBL" id="JADBJN010000001">
    <property type="protein sequence ID" value="KAG5680172.1"/>
    <property type="molecule type" value="Genomic_DNA"/>
</dbReference>
<feature type="region of interest" description="Disordered" evidence="12">
    <location>
        <begin position="139"/>
        <end position="165"/>
    </location>
</feature>
<dbReference type="InterPro" id="IPR036236">
    <property type="entry name" value="Znf_C2H2_sf"/>
</dbReference>
<proteinExistence type="inferred from homology"/>
<dbReference type="GO" id="GO:0008270">
    <property type="term" value="F:zinc ion binding"/>
    <property type="evidence" value="ECO:0007669"/>
    <property type="project" value="UniProtKB-UniRule"/>
</dbReference>
<evidence type="ECO:0000256" key="1">
    <source>
        <dbReference type="ARBA" id="ARBA00004123"/>
    </source>
</evidence>
<feature type="domain" description="ZAD" evidence="14">
    <location>
        <begin position="427"/>
        <end position="510"/>
    </location>
</feature>
<evidence type="ECO:0000256" key="9">
    <source>
        <dbReference type="ARBA" id="ARBA00023242"/>
    </source>
</evidence>
<keyword evidence="6 11" id="KW-0862">Zinc</keyword>
<evidence type="ECO:0000256" key="12">
    <source>
        <dbReference type="SAM" id="MobiDB-lite"/>
    </source>
</evidence>
<dbReference type="SMART" id="SM00868">
    <property type="entry name" value="zf-AD"/>
    <property type="match status" value="2"/>
</dbReference>
<evidence type="ECO:0000313" key="16">
    <source>
        <dbReference type="Proteomes" id="UP001107558"/>
    </source>
</evidence>
<keyword evidence="5 10" id="KW-0863">Zinc-finger</keyword>
<evidence type="ECO:0000256" key="10">
    <source>
        <dbReference type="PROSITE-ProRule" id="PRU00042"/>
    </source>
</evidence>
<keyword evidence="3 11" id="KW-0479">Metal-binding</keyword>
<keyword evidence="9" id="KW-0539">Nucleus</keyword>
<feature type="domain" description="C2H2-type" evidence="13">
    <location>
        <begin position="175"/>
        <end position="203"/>
    </location>
</feature>
<keyword evidence="8" id="KW-0804">Transcription</keyword>
<feature type="domain" description="C2H2-type" evidence="13">
    <location>
        <begin position="822"/>
        <end position="849"/>
    </location>
</feature>
<sequence length="884" mass="105205">MADVRRVCRVCTQQEFNSEFLPIFGGTQTTAADIYKICQVQIIEIPNLPALICMKCFGDLSQAVIFRDKCRESDELFRIQYSNIDKLSWDNDVKQEQQQAIIEEENFINAVKSEPEADDSENFYFDEIPIRPEVMIVQENSSENELNNEQFEEKEKRRKRREKYEPEENVEQSFFPCPQCDQVLSTKKTLKYHMAVKHCSSHEYPCKICGKILPLKNALTRHMNRSHLKSISRKLNNEGCQYCMKLFPTVAAQRDHVKRKHEFDGREFFCNICDKSFFAKLKLAKHIRDSHVRKRKPKKKQDSTNLESYPCAVCGKVCVSKGSLHSHEKSHRVMKPSDYYYCDLCGNKFREKCPLKVHIKKRHVQKIRYVCDACPGKSWATNHQLKRHIKIYHYNIREFKCEWCGKEFADKSKLVCHIRIHTGEQPFQCKWCDAKYTHETDYRRHLYVHTVPINQENNQTDSDIFLITGVKVHDLPNCPALICLKCIEDLSRAIIFRNRCKSADQFLKKSLNYFDKSDWTTELNQLQETIPYNDYDVKNEQDVLKTIKSEPIEVESFFEYPTISAEAILNENSEENEWINENNQENDYEIFKKKIKRREKFTCEICGKSFELKSKYNRHYRTKHLNDKERISGCHYCMKLFDSKSQLKDHIRYKHEIYDFYCDFCNKNFSVKNKLMKHFRESHLNIKSTKKQRVKKEPKESQCFPCSVCGKICASTTFLRVHEKSHIKIRPEDYYYCDLCGNKFRTKNPLALHITTRHVLKLRFTCDKCPGKSWARKDHMKRHVKVVHENIRDFKCEWCGKGFPEKRKLECHIRIHTGEQPFSCHFCGKKYTHETDYRRHIWSHTGERKYKCTSCRIAFNKRSELIAHRSECVYYNYNHNNINI</sequence>
<feature type="domain" description="C2H2-type" evidence="13">
    <location>
        <begin position="850"/>
        <end position="879"/>
    </location>
</feature>
<comment type="similarity">
    <text evidence="2">Belongs to the krueppel C2H2-type zinc-finger protein family.</text>
</comment>
<dbReference type="Gene3D" id="3.30.160.60">
    <property type="entry name" value="Classic Zinc Finger"/>
    <property type="match status" value="12"/>
</dbReference>
<feature type="domain" description="C2H2-type" evidence="13">
    <location>
        <begin position="340"/>
        <end position="368"/>
    </location>
</feature>
<dbReference type="Proteomes" id="UP001107558">
    <property type="component" value="Chromosome 1"/>
</dbReference>
<feature type="binding site" evidence="11">
    <location>
        <position position="56"/>
    </location>
    <ligand>
        <name>Zn(2+)</name>
        <dbReference type="ChEBI" id="CHEBI:29105"/>
    </ligand>
</feature>
<evidence type="ECO:0000259" key="14">
    <source>
        <dbReference type="PROSITE" id="PS51915"/>
    </source>
</evidence>
<dbReference type="FunFam" id="3.30.160.60:FF:000188">
    <property type="entry name" value="Zinc finger protein 787"/>
    <property type="match status" value="1"/>
</dbReference>
<feature type="binding site" evidence="11">
    <location>
        <position position="11"/>
    </location>
    <ligand>
        <name>Zn(2+)</name>
        <dbReference type="ChEBI" id="CHEBI:29105"/>
    </ligand>
</feature>
<protein>
    <recommendedName>
        <fullName evidence="17">Zinc finger protein</fullName>
    </recommendedName>
</protein>
<feature type="binding site" evidence="11">
    <location>
        <position position="53"/>
    </location>
    <ligand>
        <name>Zn(2+)</name>
        <dbReference type="ChEBI" id="CHEBI:29105"/>
    </ligand>
</feature>
<feature type="domain" description="C2H2-type" evidence="13">
    <location>
        <begin position="427"/>
        <end position="450"/>
    </location>
</feature>
<comment type="caution">
    <text evidence="15">The sequence shown here is derived from an EMBL/GenBank/DDBJ whole genome shotgun (WGS) entry which is preliminary data.</text>
</comment>
<evidence type="ECO:0000259" key="13">
    <source>
        <dbReference type="PROSITE" id="PS50157"/>
    </source>
</evidence>
<feature type="domain" description="C2H2-type" evidence="13">
    <location>
        <begin position="204"/>
        <end position="227"/>
    </location>
</feature>
<dbReference type="AlphaFoldDB" id="A0A9J6CDJ3"/>
<feature type="domain" description="C2H2-type" evidence="13">
    <location>
        <begin position="601"/>
        <end position="629"/>
    </location>
</feature>
<evidence type="ECO:0000256" key="4">
    <source>
        <dbReference type="ARBA" id="ARBA00022737"/>
    </source>
</evidence>
<dbReference type="GO" id="GO:0001228">
    <property type="term" value="F:DNA-binding transcription activator activity, RNA polymerase II-specific"/>
    <property type="evidence" value="ECO:0007669"/>
    <property type="project" value="TreeGrafter"/>
</dbReference>
<feature type="domain" description="C2H2-type" evidence="13">
    <location>
        <begin position="660"/>
        <end position="688"/>
    </location>
</feature>
<gene>
    <name evidence="15" type="ORF">PVAND_009697</name>
</gene>
<evidence type="ECO:0000256" key="6">
    <source>
        <dbReference type="ARBA" id="ARBA00022833"/>
    </source>
</evidence>
<evidence type="ECO:0000256" key="11">
    <source>
        <dbReference type="PROSITE-ProRule" id="PRU01263"/>
    </source>
</evidence>
<feature type="binding site" evidence="11">
    <location>
        <position position="429"/>
    </location>
    <ligand>
        <name>Zn(2+)</name>
        <dbReference type="ChEBI" id="CHEBI:29105"/>
    </ligand>
</feature>
<evidence type="ECO:0000256" key="7">
    <source>
        <dbReference type="ARBA" id="ARBA00023125"/>
    </source>
</evidence>
<feature type="domain" description="C2H2-type" evidence="13">
    <location>
        <begin position="735"/>
        <end position="758"/>
    </location>
</feature>
<feature type="binding site" evidence="11">
    <location>
        <position position="483"/>
    </location>
    <ligand>
        <name>Zn(2+)</name>
        <dbReference type="ChEBI" id="CHEBI:29105"/>
    </ligand>
</feature>
<keyword evidence="7" id="KW-0238">DNA-binding</keyword>
<feature type="domain" description="C2H2-type" evidence="13">
    <location>
        <begin position="268"/>
        <end position="296"/>
    </location>
</feature>
<dbReference type="Pfam" id="PF00096">
    <property type="entry name" value="zf-C2H2"/>
    <property type="match status" value="5"/>
</dbReference>
<feature type="binding site" evidence="11">
    <location>
        <position position="8"/>
    </location>
    <ligand>
        <name>Zn(2+)</name>
        <dbReference type="ChEBI" id="CHEBI:29105"/>
    </ligand>
</feature>
<feature type="domain" description="C2H2-type" evidence="13">
    <location>
        <begin position="399"/>
        <end position="426"/>
    </location>
</feature>
<dbReference type="PANTHER" id="PTHR24393">
    <property type="entry name" value="ZINC FINGER PROTEIN"/>
    <property type="match status" value="1"/>
</dbReference>
<dbReference type="SUPFAM" id="SSF57667">
    <property type="entry name" value="beta-beta-alpha zinc fingers"/>
    <property type="match status" value="9"/>
</dbReference>
<feature type="compositionally biased region" description="Low complexity" evidence="12">
    <location>
        <begin position="139"/>
        <end position="149"/>
    </location>
</feature>
<dbReference type="PROSITE" id="PS50157">
    <property type="entry name" value="ZINC_FINGER_C2H2_2"/>
    <property type="match status" value="15"/>
</dbReference>
<accession>A0A9J6CDJ3</accession>
<feature type="domain" description="ZAD" evidence="14">
    <location>
        <begin position="6"/>
        <end position="80"/>
    </location>
</feature>
<dbReference type="InterPro" id="IPR013087">
    <property type="entry name" value="Znf_C2H2_type"/>
</dbReference>
<dbReference type="OrthoDB" id="8117106at2759"/>
<evidence type="ECO:0008006" key="17">
    <source>
        <dbReference type="Google" id="ProtNLM"/>
    </source>
</evidence>
<feature type="domain" description="C2H2-type" evidence="13">
    <location>
        <begin position="309"/>
        <end position="336"/>
    </location>
</feature>
<keyword evidence="16" id="KW-1185">Reference proteome</keyword>
<reference evidence="15" key="1">
    <citation type="submission" date="2021-03" db="EMBL/GenBank/DDBJ databases">
        <title>Chromosome level genome of the anhydrobiotic midge Polypedilum vanderplanki.</title>
        <authorList>
            <person name="Yoshida Y."/>
            <person name="Kikawada T."/>
            <person name="Gusev O."/>
        </authorList>
    </citation>
    <scope>NUCLEOTIDE SEQUENCE</scope>
    <source>
        <strain evidence="15">NIAS01</strain>
        <tissue evidence="15">Whole body or cell culture</tissue>
    </source>
</reference>
<comment type="subcellular location">
    <subcellularLocation>
        <location evidence="1">Nucleus</location>
    </subcellularLocation>
</comment>
<dbReference type="Pfam" id="PF07776">
    <property type="entry name" value="zf-AD"/>
    <property type="match status" value="1"/>
</dbReference>
<dbReference type="InterPro" id="IPR012934">
    <property type="entry name" value="Znf_AD"/>
</dbReference>